<dbReference type="KEGG" id="rgi:RGI145_20045"/>
<accession>A0A1L7ALM2</accession>
<dbReference type="Gene3D" id="3.20.20.140">
    <property type="entry name" value="Metal-dependent hydrolases"/>
    <property type="match status" value="1"/>
</dbReference>
<dbReference type="PANTHER" id="PTHR43569:SF2">
    <property type="entry name" value="AMIDOHYDROLASE-RELATED DOMAIN-CONTAINING PROTEIN"/>
    <property type="match status" value="1"/>
</dbReference>
<dbReference type="eggNOG" id="COG3618">
    <property type="taxonomic scope" value="Bacteria"/>
</dbReference>
<comment type="similarity">
    <text evidence="1">Belongs to the metallo-dependent hydrolases superfamily.</text>
</comment>
<evidence type="ECO:0000256" key="1">
    <source>
        <dbReference type="ARBA" id="ARBA00038310"/>
    </source>
</evidence>
<dbReference type="STRING" id="257708.RGI145_20045"/>
<reference evidence="3 4" key="1">
    <citation type="submission" date="2016-05" db="EMBL/GenBank/DDBJ databases">
        <title>Complete Genome and Methylome Analysis of Psychrotrophic Bacterial Isolates from Antarctic Lake Untersee.</title>
        <authorList>
            <person name="Fomenkov A."/>
            <person name="Akimov V.N."/>
            <person name="Vasilyeva L.V."/>
            <person name="Andersen D."/>
            <person name="Vincze T."/>
            <person name="Roberts R.J."/>
        </authorList>
    </citation>
    <scope>NUCLEOTIDE SEQUENCE [LARGE SCALE GENOMIC DNA]</scope>
    <source>
        <strain evidence="3 4">U14-5</strain>
    </source>
</reference>
<dbReference type="Pfam" id="PF04909">
    <property type="entry name" value="Amidohydro_2"/>
    <property type="match status" value="1"/>
</dbReference>
<dbReference type="EMBL" id="CP015584">
    <property type="protein sequence ID" value="APT59629.1"/>
    <property type="molecule type" value="Genomic_DNA"/>
</dbReference>
<dbReference type="InterPro" id="IPR006680">
    <property type="entry name" value="Amidohydro-rel"/>
</dbReference>
<dbReference type="InterPro" id="IPR032466">
    <property type="entry name" value="Metal_Hydrolase"/>
</dbReference>
<dbReference type="GO" id="GO:0016787">
    <property type="term" value="F:hydrolase activity"/>
    <property type="evidence" value="ECO:0007669"/>
    <property type="project" value="UniProtKB-KW"/>
</dbReference>
<dbReference type="RefSeq" id="WP_075800340.1">
    <property type="nucleotide sequence ID" value="NZ_CP015584.1"/>
</dbReference>
<gene>
    <name evidence="3" type="ORF">RGI145_20045</name>
</gene>
<sequence length="299" mass="32175">MTSPLPPRIDAHQHFWALSRGDYGWLTPEMEAIHRDFGPGDLAPLLREAGIGGSIAVQAAPTEAETRYLLGIAAAEPGVLGVVGWSDLEAADAPAALRRLAADPLLVGLRPMLHDLPDDEWLLRPALLPAVEAMQALGLVFDALVKPRHLPHLLHFAGAHPGLAIVIDHLAKPAIAEGPGSRSWRGWTEGMAALARLPHVHCKLSGMVTEAAPGWTVEELCPYAERVLELFGPERLIWGSDWPVLRMAGSYPGWWEATASLLAPVSPEARAGILGGNAARVYLGKRGRRCGRQQGHMPC</sequence>
<evidence type="ECO:0000259" key="2">
    <source>
        <dbReference type="Pfam" id="PF04909"/>
    </source>
</evidence>
<dbReference type="Proteomes" id="UP000185494">
    <property type="component" value="Chromosome 2"/>
</dbReference>
<keyword evidence="3" id="KW-0378">Hydrolase</keyword>
<name>A0A1L7ALM2_9PROT</name>
<evidence type="ECO:0000313" key="3">
    <source>
        <dbReference type="EMBL" id="APT59629.1"/>
    </source>
</evidence>
<dbReference type="PANTHER" id="PTHR43569">
    <property type="entry name" value="AMIDOHYDROLASE"/>
    <property type="match status" value="1"/>
</dbReference>
<dbReference type="SUPFAM" id="SSF51556">
    <property type="entry name" value="Metallo-dependent hydrolases"/>
    <property type="match status" value="1"/>
</dbReference>
<proteinExistence type="inferred from homology"/>
<dbReference type="AlphaFoldDB" id="A0A1L7ALM2"/>
<organism evidence="3 4">
    <name type="scientific">Roseomonas gilardii</name>
    <dbReference type="NCBI Taxonomy" id="257708"/>
    <lineage>
        <taxon>Bacteria</taxon>
        <taxon>Pseudomonadati</taxon>
        <taxon>Pseudomonadota</taxon>
        <taxon>Alphaproteobacteria</taxon>
        <taxon>Acetobacterales</taxon>
        <taxon>Roseomonadaceae</taxon>
        <taxon>Roseomonas</taxon>
    </lineage>
</organism>
<feature type="domain" description="Amidohydrolase-related" evidence="2">
    <location>
        <begin position="9"/>
        <end position="282"/>
    </location>
</feature>
<evidence type="ECO:0000313" key="4">
    <source>
        <dbReference type="Proteomes" id="UP000185494"/>
    </source>
</evidence>
<protein>
    <submittedName>
        <fullName evidence="3">Amidohydrolase</fullName>
    </submittedName>
</protein>
<dbReference type="InterPro" id="IPR052350">
    <property type="entry name" value="Metallo-dep_Lactonases"/>
</dbReference>